<dbReference type="STRING" id="314344.AL013_01815"/>
<dbReference type="FunCoup" id="Q0F2M4">
    <property type="interactions" value="48"/>
</dbReference>
<evidence type="ECO:0000256" key="3">
    <source>
        <dbReference type="ARBA" id="ARBA00022729"/>
    </source>
</evidence>
<protein>
    <submittedName>
        <fullName evidence="7">Translocation protein TolB</fullName>
    </submittedName>
</protein>
<evidence type="ECO:0000259" key="6">
    <source>
        <dbReference type="Pfam" id="PF04052"/>
    </source>
</evidence>
<dbReference type="EMBL" id="AATS01000002">
    <property type="protein sequence ID" value="EAU55526.1"/>
    <property type="molecule type" value="Genomic_DNA"/>
</dbReference>
<keyword evidence="8" id="KW-1185">Reference proteome</keyword>
<dbReference type="InterPro" id="IPR014167">
    <property type="entry name" value="Tol-Pal_TolB"/>
</dbReference>
<dbReference type="HOGENOM" id="CLU_047123_0_0_0"/>
<dbReference type="Gene3D" id="2.120.10.30">
    <property type="entry name" value="TolB, C-terminal domain"/>
    <property type="match status" value="1"/>
</dbReference>
<evidence type="ECO:0000256" key="1">
    <source>
        <dbReference type="ARBA" id="ARBA00004418"/>
    </source>
</evidence>
<dbReference type="OrthoDB" id="5287957at2"/>
<dbReference type="Gene3D" id="3.40.50.10070">
    <property type="entry name" value="TolB, N-terminal domain"/>
    <property type="match status" value="1"/>
</dbReference>
<dbReference type="InterPro" id="IPR011042">
    <property type="entry name" value="6-blade_b-propeller_TolB-like"/>
</dbReference>
<dbReference type="NCBIfam" id="TIGR02800">
    <property type="entry name" value="propeller_TolB"/>
    <property type="match status" value="1"/>
</dbReference>
<comment type="caution">
    <text evidence="7">The sequence shown here is derived from an EMBL/GenBank/DDBJ whole genome shotgun (WGS) entry which is preliminary data.</text>
</comment>
<proteinExistence type="inferred from homology"/>
<evidence type="ECO:0000313" key="7">
    <source>
        <dbReference type="EMBL" id="EAU55526.1"/>
    </source>
</evidence>
<dbReference type="InterPro" id="IPR011659">
    <property type="entry name" value="WD40"/>
</dbReference>
<gene>
    <name evidence="7" type="primary">tolB</name>
    <name evidence="7" type="ORF">SPV1_01222</name>
</gene>
<evidence type="ECO:0000256" key="4">
    <source>
        <dbReference type="ARBA" id="ARBA00022764"/>
    </source>
</evidence>
<dbReference type="Pfam" id="PF04052">
    <property type="entry name" value="TolB_N"/>
    <property type="match status" value="1"/>
</dbReference>
<dbReference type="PANTHER" id="PTHR36842:SF1">
    <property type="entry name" value="PROTEIN TOLB"/>
    <property type="match status" value="1"/>
</dbReference>
<accession>Q0F2M4</accession>
<comment type="similarity">
    <text evidence="2">Belongs to the TolB family.</text>
</comment>
<feature type="signal peptide" evidence="5">
    <location>
        <begin position="1"/>
        <end position="19"/>
    </location>
</feature>
<feature type="domain" description="TolB N-terminal" evidence="6">
    <location>
        <begin position="42"/>
        <end position="124"/>
    </location>
</feature>
<sequence length="421" mass="46304">MRVFAFLLLFLATASHVSAADFDIYQSDYRPLQVALLVEGEADAPGDRTMVRQVVSHDLASSQSFKPIDPMAFLVSPDSAPASVDYGDWRLIGADILAICKLRTVNGVLQADVHVYDPFRGKQLLSLVLEGSKPGLRVLAHRVADQIYQAALGIPGYFTSHVLYVTKHGDLSDLVYMDQDGANRQVVGKNFTLLLSPDWSPDGNEVALNTYVGNHPRLEFFNLRTGSRKAFGEFKGLNSTPEFSPDGRYVAATLSDKNDINIHIYDVKKGTWRAFTHGHAIDTTPTWSPDGKWIAFVSNRSGKPQIYRKPLSGGRAQLVSTSGTYNTSPAWSPTGDRIAMISLKNWSFAVATVKPDGTDIRYLATGKRVESPSWSSNGQMLLYSAEEHGIRRLYRVPSWGGTPEAVTSPAIDASDPAWSRH</sequence>
<evidence type="ECO:0000256" key="2">
    <source>
        <dbReference type="ARBA" id="ARBA00009820"/>
    </source>
</evidence>
<dbReference type="Proteomes" id="UP000005297">
    <property type="component" value="Unassembled WGS sequence"/>
</dbReference>
<keyword evidence="3 5" id="KW-0732">Signal</keyword>
<organism evidence="7 8">
    <name type="scientific">Mariprofundus ferrooxydans PV-1</name>
    <dbReference type="NCBI Taxonomy" id="314345"/>
    <lineage>
        <taxon>Bacteria</taxon>
        <taxon>Pseudomonadati</taxon>
        <taxon>Pseudomonadota</taxon>
        <taxon>Candidatius Mariprofundia</taxon>
        <taxon>Mariprofundales</taxon>
        <taxon>Mariprofundaceae</taxon>
        <taxon>Mariprofundus</taxon>
    </lineage>
</organism>
<dbReference type="SUPFAM" id="SSF69304">
    <property type="entry name" value="Tricorn protease N-terminal domain"/>
    <property type="match status" value="1"/>
</dbReference>
<feature type="chain" id="PRO_5014860849" evidence="5">
    <location>
        <begin position="20"/>
        <end position="421"/>
    </location>
</feature>
<dbReference type="PANTHER" id="PTHR36842">
    <property type="entry name" value="PROTEIN TOLB HOMOLOG"/>
    <property type="match status" value="1"/>
</dbReference>
<evidence type="ECO:0000256" key="5">
    <source>
        <dbReference type="SAM" id="SignalP"/>
    </source>
</evidence>
<dbReference type="GO" id="GO:0042597">
    <property type="term" value="C:periplasmic space"/>
    <property type="evidence" value="ECO:0007669"/>
    <property type="project" value="UniProtKB-SubCell"/>
</dbReference>
<dbReference type="Pfam" id="PF07676">
    <property type="entry name" value="PD40"/>
    <property type="match status" value="3"/>
</dbReference>
<dbReference type="eggNOG" id="COG0823">
    <property type="taxonomic scope" value="Bacteria"/>
</dbReference>
<keyword evidence="4" id="KW-0574">Periplasm</keyword>
<dbReference type="RefSeq" id="WP_009850545.1">
    <property type="nucleotide sequence ID" value="NZ_DS022295.1"/>
</dbReference>
<name>Q0F2M4_9PROT</name>
<dbReference type="SUPFAM" id="SSF52964">
    <property type="entry name" value="TolB, N-terminal domain"/>
    <property type="match status" value="1"/>
</dbReference>
<dbReference type="InParanoid" id="Q0F2M4"/>
<evidence type="ECO:0000313" key="8">
    <source>
        <dbReference type="Proteomes" id="UP000005297"/>
    </source>
</evidence>
<dbReference type="AlphaFoldDB" id="Q0F2M4"/>
<comment type="subcellular location">
    <subcellularLocation>
        <location evidence="1">Periplasm</location>
    </subcellularLocation>
</comment>
<reference evidence="7 8" key="1">
    <citation type="submission" date="2006-09" db="EMBL/GenBank/DDBJ databases">
        <authorList>
            <person name="Emerson D."/>
            <person name="Ferriera S."/>
            <person name="Johnson J."/>
            <person name="Kravitz S."/>
            <person name="Halpern A."/>
            <person name="Remington K."/>
            <person name="Beeson K."/>
            <person name="Tran B."/>
            <person name="Rogers Y.-H."/>
            <person name="Friedman R."/>
            <person name="Venter J.C."/>
        </authorList>
    </citation>
    <scope>NUCLEOTIDE SEQUENCE [LARGE SCALE GENOMIC DNA]</scope>
    <source>
        <strain evidence="7 8">PV-1</strain>
    </source>
</reference>
<dbReference type="GO" id="GO:0017038">
    <property type="term" value="P:protein import"/>
    <property type="evidence" value="ECO:0007669"/>
    <property type="project" value="InterPro"/>
</dbReference>
<dbReference type="InterPro" id="IPR007195">
    <property type="entry name" value="TolB_N"/>
</dbReference>